<comment type="caution">
    <text evidence="1">The sequence shown here is derived from an EMBL/GenBank/DDBJ whole genome shotgun (WGS) entry which is preliminary data.</text>
</comment>
<dbReference type="AlphaFoldDB" id="A0A948WZV0"/>
<reference evidence="1" key="1">
    <citation type="journal article" date="2021" name="PeerJ">
        <title>Extensive microbial diversity within the chicken gut microbiome revealed by metagenomics and culture.</title>
        <authorList>
            <person name="Gilroy R."/>
            <person name="Ravi A."/>
            <person name="Getino M."/>
            <person name="Pursley I."/>
            <person name="Horton D.L."/>
            <person name="Alikhan N.F."/>
            <person name="Baker D."/>
            <person name="Gharbi K."/>
            <person name="Hall N."/>
            <person name="Watson M."/>
            <person name="Adriaenssens E.M."/>
            <person name="Foster-Nyarko E."/>
            <person name="Jarju S."/>
            <person name="Secka A."/>
            <person name="Antonio M."/>
            <person name="Oren A."/>
            <person name="Chaudhuri R.R."/>
            <person name="La Ragione R."/>
            <person name="Hildebrand F."/>
            <person name="Pallen M.J."/>
        </authorList>
    </citation>
    <scope>NUCLEOTIDE SEQUENCE</scope>
    <source>
        <strain evidence="1">378</strain>
    </source>
</reference>
<protein>
    <recommendedName>
        <fullName evidence="3">Restriction endonuclease subunit M</fullName>
    </recommendedName>
</protein>
<dbReference type="Proteomes" id="UP000733611">
    <property type="component" value="Unassembled WGS sequence"/>
</dbReference>
<proteinExistence type="predicted"/>
<reference evidence="1" key="2">
    <citation type="submission" date="2021-04" db="EMBL/GenBank/DDBJ databases">
        <authorList>
            <person name="Gilroy R."/>
        </authorList>
    </citation>
    <scope>NUCLEOTIDE SEQUENCE</scope>
    <source>
        <strain evidence="1">378</strain>
    </source>
</reference>
<evidence type="ECO:0000313" key="2">
    <source>
        <dbReference type="Proteomes" id="UP000733611"/>
    </source>
</evidence>
<organism evidence="1 2">
    <name type="scientific">Candidatus Anaerobiospirillum pullicola</name>
    <dbReference type="NCBI Taxonomy" id="2838451"/>
    <lineage>
        <taxon>Bacteria</taxon>
        <taxon>Pseudomonadati</taxon>
        <taxon>Pseudomonadota</taxon>
        <taxon>Gammaproteobacteria</taxon>
        <taxon>Aeromonadales</taxon>
        <taxon>Succinivibrionaceae</taxon>
        <taxon>Anaerobiospirillum</taxon>
    </lineage>
</organism>
<evidence type="ECO:0008006" key="3">
    <source>
        <dbReference type="Google" id="ProtNLM"/>
    </source>
</evidence>
<gene>
    <name evidence="1" type="ORF">H9847_06645</name>
</gene>
<dbReference type="EMBL" id="JAHLFE010000133">
    <property type="protein sequence ID" value="MBU3844529.1"/>
    <property type="molecule type" value="Genomic_DNA"/>
</dbReference>
<name>A0A948WZV0_9GAMM</name>
<sequence length="334" mass="38459">MKDIDVLENRLQRLAPKLLELLLIDQTKTKNSGTTQHIFWATSDYEALGPQFAYDEPITPELITGDNGLVIRPRVLKDQSEQSNRSRNMAEVYTPSWLCNEQNNLVDEQWFGRTNVFNQTTYMGWQDNPEPIAFPQGKSWQDYVGDVRLEITCGEAPYLVSRYDMTTGNYIPVAERIGLLDRKLRVIGENTHSPEEWLEWARVAFCSVYGFEWQGDSLLLARENLLFTLGEFYEDRWGEQAPLEIDALLSFAEIISWNLWQMDGMRGVIPNSCKEKITYDNTLFGLETVAEQCAGCHKEGLLNTQHNGTYCLIKDWTQKSRGCLGKIVRFVDLF</sequence>
<evidence type="ECO:0000313" key="1">
    <source>
        <dbReference type="EMBL" id="MBU3844529.1"/>
    </source>
</evidence>
<accession>A0A948WZV0</accession>